<dbReference type="EMBL" id="JACCAS010000001">
    <property type="protein sequence ID" value="NYH24236.1"/>
    <property type="molecule type" value="Genomic_DNA"/>
</dbReference>
<comment type="caution">
    <text evidence="1">The sequence shown here is derived from an EMBL/GenBank/DDBJ whole genome shotgun (WGS) entry which is preliminary data.</text>
</comment>
<dbReference type="AlphaFoldDB" id="A0A7Y9WNQ8"/>
<gene>
    <name evidence="1" type="ORF">GGD40_003715</name>
</gene>
<dbReference type="Proteomes" id="UP000540929">
    <property type="component" value="Unassembled WGS sequence"/>
</dbReference>
<reference evidence="1 2" key="1">
    <citation type="submission" date="2020-07" db="EMBL/GenBank/DDBJ databases">
        <title>Exploring microbial biodiversity for novel pathways involved in the catabolism of aromatic compounds derived from lignin.</title>
        <authorList>
            <person name="Elkins J."/>
        </authorList>
    </citation>
    <scope>NUCLEOTIDE SEQUENCE [LARGE SCALE GENOMIC DNA]</scope>
    <source>
        <strain evidence="1 2">H2C3C</strain>
    </source>
</reference>
<evidence type="ECO:0000313" key="2">
    <source>
        <dbReference type="Proteomes" id="UP000540929"/>
    </source>
</evidence>
<accession>A0A7Y9WNQ8</accession>
<keyword evidence="2" id="KW-1185">Reference proteome</keyword>
<dbReference type="RefSeq" id="WP_179744502.1">
    <property type="nucleotide sequence ID" value="NZ_JACCAS010000001.1"/>
</dbReference>
<sequence length="296" mass="33157">MATYVVDQNRMRKPELQTLITQEPDARFVIPDVAFVEMSKNETHWKDTMRSSLVPLRPAVQRTVLSLSVGEAMSIELASGRAIDAEALLPEKFAHFVQELVVELDEARTGNALSTLGARFANARAALGAHELDAEGRKATIEGIEKSLRRDLKPEVLKALRSNQFDPDFRLAFIQSYVQQLLFPEEMEKAGMSETDATAFKAEQPMVLRYWYLLTRHAVDWMTSGGLSGIKATKELNHLLDMDYAAIASYFDGLLSEDEAAMAAYNDLRQMLDTSEEDAVAAYKSVFDQVFPDHTT</sequence>
<organism evidence="1 2">
    <name type="scientific">Paraburkholderia bryophila</name>
    <dbReference type="NCBI Taxonomy" id="420952"/>
    <lineage>
        <taxon>Bacteria</taxon>
        <taxon>Pseudomonadati</taxon>
        <taxon>Pseudomonadota</taxon>
        <taxon>Betaproteobacteria</taxon>
        <taxon>Burkholderiales</taxon>
        <taxon>Burkholderiaceae</taxon>
        <taxon>Paraburkholderia</taxon>
    </lineage>
</organism>
<evidence type="ECO:0000313" key="1">
    <source>
        <dbReference type="EMBL" id="NYH24236.1"/>
    </source>
</evidence>
<protein>
    <submittedName>
        <fullName evidence="1">Uncharacterized protein</fullName>
    </submittedName>
</protein>
<proteinExistence type="predicted"/>
<name>A0A7Y9WNQ8_9BURK</name>